<feature type="domain" description="Formyl transferase N-terminal" evidence="6">
    <location>
        <begin position="1"/>
        <end position="180"/>
    </location>
</feature>
<evidence type="ECO:0000259" key="6">
    <source>
        <dbReference type="Pfam" id="PF00551"/>
    </source>
</evidence>
<dbReference type="Pfam" id="PF02911">
    <property type="entry name" value="Formyl_trans_C"/>
    <property type="match status" value="1"/>
</dbReference>
<dbReference type="InterPro" id="IPR011034">
    <property type="entry name" value="Formyl_transferase-like_C_sf"/>
</dbReference>
<dbReference type="InterPro" id="IPR044135">
    <property type="entry name" value="Met-tRNA-FMT_C"/>
</dbReference>
<dbReference type="InterPro" id="IPR041711">
    <property type="entry name" value="Met-tRNA-FMT_N"/>
</dbReference>
<dbReference type="PROSITE" id="PS00373">
    <property type="entry name" value="GART"/>
    <property type="match status" value="1"/>
</dbReference>
<comment type="similarity">
    <text evidence="1 5">Belongs to the Fmt family.</text>
</comment>
<dbReference type="InterPro" id="IPR036477">
    <property type="entry name" value="Formyl_transf_N_sf"/>
</dbReference>
<dbReference type="CDD" id="cd08646">
    <property type="entry name" value="FMT_core_Met-tRNA-FMT_N"/>
    <property type="match status" value="1"/>
</dbReference>
<dbReference type="NCBIfam" id="TIGR00460">
    <property type="entry name" value="fmt"/>
    <property type="match status" value="1"/>
</dbReference>
<feature type="binding site" evidence="5">
    <location>
        <begin position="109"/>
        <end position="112"/>
    </location>
    <ligand>
        <name>(6S)-5,6,7,8-tetrahydrofolate</name>
        <dbReference type="ChEBI" id="CHEBI:57453"/>
    </ligand>
</feature>
<accession>A0ABT1S5V2</accession>
<keyword evidence="9" id="KW-1185">Reference proteome</keyword>
<dbReference type="InterPro" id="IPR001555">
    <property type="entry name" value="GART_AS"/>
</dbReference>
<evidence type="ECO:0000256" key="4">
    <source>
        <dbReference type="ARBA" id="ARBA00022917"/>
    </source>
</evidence>
<keyword evidence="4 5" id="KW-0648">Protein biosynthesis</keyword>
<dbReference type="Gene3D" id="3.40.50.12230">
    <property type="match status" value="1"/>
</dbReference>
<dbReference type="PANTHER" id="PTHR11138:SF5">
    <property type="entry name" value="METHIONYL-TRNA FORMYLTRANSFERASE, MITOCHONDRIAL"/>
    <property type="match status" value="1"/>
</dbReference>
<dbReference type="PANTHER" id="PTHR11138">
    <property type="entry name" value="METHIONYL-TRNA FORMYLTRANSFERASE"/>
    <property type="match status" value="1"/>
</dbReference>
<keyword evidence="3 5" id="KW-0808">Transferase</keyword>
<dbReference type="RefSeq" id="WP_256310265.1">
    <property type="nucleotide sequence ID" value="NZ_JANGAC010000001.1"/>
</dbReference>
<dbReference type="HAMAP" id="MF_00182">
    <property type="entry name" value="Formyl_trans"/>
    <property type="match status" value="1"/>
</dbReference>
<dbReference type="SUPFAM" id="SSF53328">
    <property type="entry name" value="Formyltransferase"/>
    <property type="match status" value="1"/>
</dbReference>
<evidence type="ECO:0000259" key="7">
    <source>
        <dbReference type="Pfam" id="PF02911"/>
    </source>
</evidence>
<dbReference type="GO" id="GO:0004479">
    <property type="term" value="F:methionyl-tRNA formyltransferase activity"/>
    <property type="evidence" value="ECO:0007669"/>
    <property type="project" value="UniProtKB-EC"/>
</dbReference>
<dbReference type="EMBL" id="JANGAC010000001">
    <property type="protein sequence ID" value="MCQ4921846.1"/>
    <property type="molecule type" value="Genomic_DNA"/>
</dbReference>
<comment type="caution">
    <text evidence="8">The sequence shown here is derived from an EMBL/GenBank/DDBJ whole genome shotgun (WGS) entry which is preliminary data.</text>
</comment>
<evidence type="ECO:0000256" key="2">
    <source>
        <dbReference type="ARBA" id="ARBA00012261"/>
    </source>
</evidence>
<proteinExistence type="inferred from homology"/>
<sequence>MKIVFMGTPDFAVPTLESLFSKEYSIELVITQKDKPKGRGKKVQYTPVKEKALELGLEVYQPESINDIEAINTIKSINPDFIVVVAYGQILKTNILEIPKYGCYNVHASLLPKYRGAAPINWAIINGEKETGVTIMEMEEGLDTGDMVLWKSIQINSDDDAPSIHDKLSELGGELIIEALEGIRNGALTKTPQNHNLSTYAHMLDKDMGRINWNDKGENIINLIRGLKPWPSGYTQYQDEIVKIHKASLTDKVKEGNNGEIIKVDKEGIYVNTQDKIVILEEIQFPGKKKLKVEEYLRGNSIEEGIILK</sequence>
<gene>
    <name evidence="5 8" type="primary">fmt</name>
    <name evidence="8" type="ORF">NE686_01995</name>
</gene>
<dbReference type="Pfam" id="PF00551">
    <property type="entry name" value="Formyl_trans_N"/>
    <property type="match status" value="1"/>
</dbReference>
<comment type="function">
    <text evidence="5">Attaches a formyl group to the free amino group of methionyl-tRNA(fMet). The formyl group appears to play a dual role in the initiator identity of N-formylmethionyl-tRNA by promoting its recognition by IF2 and preventing the misappropriation of this tRNA by the elongation apparatus.</text>
</comment>
<dbReference type="Proteomes" id="UP001524478">
    <property type="component" value="Unassembled WGS sequence"/>
</dbReference>
<evidence type="ECO:0000313" key="8">
    <source>
        <dbReference type="EMBL" id="MCQ4921846.1"/>
    </source>
</evidence>
<name>A0ABT1S5V2_9FIRM</name>
<dbReference type="InterPro" id="IPR002376">
    <property type="entry name" value="Formyl_transf_N"/>
</dbReference>
<dbReference type="InterPro" id="IPR005793">
    <property type="entry name" value="Formyl_trans_C"/>
</dbReference>
<reference evidence="8 9" key="1">
    <citation type="submission" date="2022-06" db="EMBL/GenBank/DDBJ databases">
        <title>Isolation of gut microbiota from human fecal samples.</title>
        <authorList>
            <person name="Pamer E.G."/>
            <person name="Barat B."/>
            <person name="Waligurski E."/>
            <person name="Medina S."/>
            <person name="Paddock L."/>
            <person name="Mostad J."/>
        </authorList>
    </citation>
    <scope>NUCLEOTIDE SEQUENCE [LARGE SCALE GENOMIC DNA]</scope>
    <source>
        <strain evidence="8 9">DFI.7.95</strain>
    </source>
</reference>
<organism evidence="8 9">
    <name type="scientific">Tissierella carlieri</name>
    <dbReference type="NCBI Taxonomy" id="689904"/>
    <lineage>
        <taxon>Bacteria</taxon>
        <taxon>Bacillati</taxon>
        <taxon>Bacillota</taxon>
        <taxon>Tissierellia</taxon>
        <taxon>Tissierellales</taxon>
        <taxon>Tissierellaceae</taxon>
        <taxon>Tissierella</taxon>
    </lineage>
</organism>
<protein>
    <recommendedName>
        <fullName evidence="2 5">Methionyl-tRNA formyltransferase</fullName>
        <ecNumber evidence="2 5">2.1.2.9</ecNumber>
    </recommendedName>
</protein>
<evidence type="ECO:0000256" key="5">
    <source>
        <dbReference type="HAMAP-Rule" id="MF_00182"/>
    </source>
</evidence>
<evidence type="ECO:0000256" key="1">
    <source>
        <dbReference type="ARBA" id="ARBA00010699"/>
    </source>
</evidence>
<evidence type="ECO:0000313" key="9">
    <source>
        <dbReference type="Proteomes" id="UP001524478"/>
    </source>
</evidence>
<comment type="catalytic activity">
    <reaction evidence="5">
        <text>L-methionyl-tRNA(fMet) + (6R)-10-formyltetrahydrofolate = N-formyl-L-methionyl-tRNA(fMet) + (6S)-5,6,7,8-tetrahydrofolate + H(+)</text>
        <dbReference type="Rhea" id="RHEA:24380"/>
        <dbReference type="Rhea" id="RHEA-COMP:9952"/>
        <dbReference type="Rhea" id="RHEA-COMP:9953"/>
        <dbReference type="ChEBI" id="CHEBI:15378"/>
        <dbReference type="ChEBI" id="CHEBI:57453"/>
        <dbReference type="ChEBI" id="CHEBI:78530"/>
        <dbReference type="ChEBI" id="CHEBI:78844"/>
        <dbReference type="ChEBI" id="CHEBI:195366"/>
        <dbReference type="EC" id="2.1.2.9"/>
    </reaction>
</comment>
<dbReference type="SUPFAM" id="SSF50486">
    <property type="entry name" value="FMT C-terminal domain-like"/>
    <property type="match status" value="1"/>
</dbReference>
<dbReference type="CDD" id="cd08704">
    <property type="entry name" value="Met_tRNA_FMT_C"/>
    <property type="match status" value="1"/>
</dbReference>
<evidence type="ECO:0000256" key="3">
    <source>
        <dbReference type="ARBA" id="ARBA00022679"/>
    </source>
</evidence>
<dbReference type="InterPro" id="IPR005794">
    <property type="entry name" value="Fmt"/>
</dbReference>
<feature type="domain" description="Formyl transferase C-terminal" evidence="7">
    <location>
        <begin position="204"/>
        <end position="300"/>
    </location>
</feature>
<dbReference type="EC" id="2.1.2.9" evidence="2 5"/>